<protein>
    <submittedName>
        <fullName evidence="2">Nuclear transport factor 2 family protein</fullName>
    </submittedName>
</protein>
<dbReference type="InterPro" id="IPR037401">
    <property type="entry name" value="SnoaL-like"/>
</dbReference>
<dbReference type="InterPro" id="IPR032710">
    <property type="entry name" value="NTF2-like_dom_sf"/>
</dbReference>
<keyword evidence="3" id="KW-1185">Reference proteome</keyword>
<evidence type="ECO:0000313" key="3">
    <source>
        <dbReference type="Proteomes" id="UP001500791"/>
    </source>
</evidence>
<reference evidence="2 3" key="1">
    <citation type="journal article" date="2019" name="Int. J. Syst. Evol. Microbiol.">
        <title>The Global Catalogue of Microorganisms (GCM) 10K type strain sequencing project: providing services to taxonomists for standard genome sequencing and annotation.</title>
        <authorList>
            <consortium name="The Broad Institute Genomics Platform"/>
            <consortium name="The Broad Institute Genome Sequencing Center for Infectious Disease"/>
            <person name="Wu L."/>
            <person name="Ma J."/>
        </authorList>
    </citation>
    <scope>NUCLEOTIDE SEQUENCE [LARGE SCALE GENOMIC DNA]</scope>
    <source>
        <strain evidence="2 3">JCM 13476</strain>
    </source>
</reference>
<dbReference type="SUPFAM" id="SSF54427">
    <property type="entry name" value="NTF2-like"/>
    <property type="match status" value="1"/>
</dbReference>
<dbReference type="Proteomes" id="UP001500791">
    <property type="component" value="Unassembled WGS sequence"/>
</dbReference>
<name>A0ABN0Y933_9CAUL</name>
<evidence type="ECO:0000313" key="2">
    <source>
        <dbReference type="EMBL" id="GAA0386207.1"/>
    </source>
</evidence>
<gene>
    <name evidence="2" type="ORF">GCM10009093_11350</name>
</gene>
<dbReference type="Gene3D" id="3.10.450.50">
    <property type="match status" value="1"/>
</dbReference>
<proteinExistence type="predicted"/>
<organism evidence="2 3">
    <name type="scientific">Brevundimonas terrae</name>
    <dbReference type="NCBI Taxonomy" id="363631"/>
    <lineage>
        <taxon>Bacteria</taxon>
        <taxon>Pseudomonadati</taxon>
        <taxon>Pseudomonadota</taxon>
        <taxon>Alphaproteobacteria</taxon>
        <taxon>Caulobacterales</taxon>
        <taxon>Caulobacteraceae</taxon>
        <taxon>Brevundimonas</taxon>
    </lineage>
</organism>
<sequence>MSDANLSGEAAIRELADRFISAIEQGDIDTVRACYDPDVVVWLNTVGAGVDRQANLDVLKGFVGKTSERRYLNRRVQVFAGGYVQQHLLNAVHVKGPVLELAATLVCRVENGRITRLDEYFDSKPLTDWATQISQCP</sequence>
<accession>A0ABN0Y933</accession>
<comment type="caution">
    <text evidence="2">The sequence shown here is derived from an EMBL/GenBank/DDBJ whole genome shotgun (WGS) entry which is preliminary data.</text>
</comment>
<dbReference type="Pfam" id="PF12680">
    <property type="entry name" value="SnoaL_2"/>
    <property type="match status" value="1"/>
</dbReference>
<feature type="domain" description="SnoaL-like" evidence="1">
    <location>
        <begin position="17"/>
        <end position="116"/>
    </location>
</feature>
<dbReference type="EMBL" id="BAAAEJ010000003">
    <property type="protein sequence ID" value="GAA0386207.1"/>
    <property type="molecule type" value="Genomic_DNA"/>
</dbReference>
<evidence type="ECO:0000259" key="1">
    <source>
        <dbReference type="Pfam" id="PF12680"/>
    </source>
</evidence>
<dbReference type="RefSeq" id="WP_167173963.1">
    <property type="nucleotide sequence ID" value="NZ_BAAAEJ010000003.1"/>
</dbReference>